<dbReference type="Proteomes" id="UP000637906">
    <property type="component" value="Unassembled WGS sequence"/>
</dbReference>
<accession>A0A8J3HTY5</accession>
<comment type="caution">
    <text evidence="1">The sequence shown here is derived from an EMBL/GenBank/DDBJ whole genome shotgun (WGS) entry which is preliminary data.</text>
</comment>
<evidence type="ECO:0000313" key="1">
    <source>
        <dbReference type="EMBL" id="GHM59182.1"/>
    </source>
</evidence>
<dbReference type="AlphaFoldDB" id="A0A8J3HTY5"/>
<gene>
    <name evidence="1" type="ORF">sL5_01750</name>
</gene>
<organism evidence="1 2">
    <name type="scientific">Candidatus Mesenet longicola</name>
    <dbReference type="NCBI Taxonomy" id="1892558"/>
    <lineage>
        <taxon>Bacteria</taxon>
        <taxon>Pseudomonadati</taxon>
        <taxon>Pseudomonadota</taxon>
        <taxon>Alphaproteobacteria</taxon>
        <taxon>Rickettsiales</taxon>
        <taxon>Anaplasmataceae</taxon>
        <taxon>Candidatus Mesenet</taxon>
    </lineage>
</organism>
<reference evidence="1 2" key="1">
    <citation type="journal article" date="2021" name="Microb. Ecol.">
        <title>Candidatus Mesenet longicola: Novel Endosymbionts of Brontispa longissima that Induce Cytoplasmic Incompatibility.</title>
        <authorList>
            <person name="Takano S."/>
            <person name="Gotoh Y."/>
            <person name="Hayashi T."/>
        </authorList>
    </citation>
    <scope>NUCLEOTIDE SEQUENCE [LARGE SCALE GENOMIC DNA]</scope>
    <source>
        <strain evidence="1">L5</strain>
    </source>
</reference>
<name>A0A8J3HTY5_9RICK</name>
<proteinExistence type="predicted"/>
<sequence length="113" mass="13389">MSNFKFDSGVNFFDHFETDPLINDIERYRSLWKAVILQAVTDSISSNRRTEIQLEKKKATEWLFDFNQDFDIVCEYAGYKPAYVRDKARSIIKEKLSKLAYGYQYHQENSTVI</sequence>
<protein>
    <submittedName>
        <fullName evidence="1">Uncharacterized protein</fullName>
    </submittedName>
</protein>
<dbReference type="EMBL" id="BNGU01000004">
    <property type="protein sequence ID" value="GHM59182.1"/>
    <property type="molecule type" value="Genomic_DNA"/>
</dbReference>
<keyword evidence="2" id="KW-1185">Reference proteome</keyword>
<evidence type="ECO:0000313" key="2">
    <source>
        <dbReference type="Proteomes" id="UP000637906"/>
    </source>
</evidence>